<dbReference type="EMBL" id="GBRH01217376">
    <property type="protein sequence ID" value="JAD80519.1"/>
    <property type="molecule type" value="Transcribed_RNA"/>
</dbReference>
<reference evidence="1" key="1">
    <citation type="submission" date="2014-09" db="EMBL/GenBank/DDBJ databases">
        <authorList>
            <person name="Magalhaes I.L.F."/>
            <person name="Oliveira U."/>
            <person name="Santos F.R."/>
            <person name="Vidigal T.H.D.A."/>
            <person name="Brescovit A.D."/>
            <person name="Santos A.J."/>
        </authorList>
    </citation>
    <scope>NUCLEOTIDE SEQUENCE</scope>
    <source>
        <tissue evidence="1">Shoot tissue taken approximately 20 cm above the soil surface</tissue>
    </source>
</reference>
<evidence type="ECO:0000313" key="1">
    <source>
        <dbReference type="EMBL" id="JAD80519.1"/>
    </source>
</evidence>
<dbReference type="AlphaFoldDB" id="A0A0A9CVZ5"/>
<accession>A0A0A9CVZ5</accession>
<proteinExistence type="predicted"/>
<reference evidence="1" key="2">
    <citation type="journal article" date="2015" name="Data Brief">
        <title>Shoot transcriptome of the giant reed, Arundo donax.</title>
        <authorList>
            <person name="Barrero R.A."/>
            <person name="Guerrero F.D."/>
            <person name="Moolhuijzen P."/>
            <person name="Goolsby J.A."/>
            <person name="Tidwell J."/>
            <person name="Bellgard S.E."/>
            <person name="Bellgard M.I."/>
        </authorList>
    </citation>
    <scope>NUCLEOTIDE SEQUENCE</scope>
    <source>
        <tissue evidence="1">Shoot tissue taken approximately 20 cm above the soil surface</tissue>
    </source>
</reference>
<protein>
    <submittedName>
        <fullName evidence="1">Uncharacterized protein</fullName>
    </submittedName>
</protein>
<organism evidence="1">
    <name type="scientific">Arundo donax</name>
    <name type="common">Giant reed</name>
    <name type="synonym">Donax arundinaceus</name>
    <dbReference type="NCBI Taxonomy" id="35708"/>
    <lineage>
        <taxon>Eukaryota</taxon>
        <taxon>Viridiplantae</taxon>
        <taxon>Streptophyta</taxon>
        <taxon>Embryophyta</taxon>
        <taxon>Tracheophyta</taxon>
        <taxon>Spermatophyta</taxon>
        <taxon>Magnoliopsida</taxon>
        <taxon>Liliopsida</taxon>
        <taxon>Poales</taxon>
        <taxon>Poaceae</taxon>
        <taxon>PACMAD clade</taxon>
        <taxon>Arundinoideae</taxon>
        <taxon>Arundineae</taxon>
        <taxon>Arundo</taxon>
    </lineage>
</organism>
<sequence length="79" mass="9077">MALPPYNKAIGSNFSTWDYFDHIVFLNQPAVNLLLSNNISFLVMYQQCCSFRCKIHQLGDSLRGLSFCQDLKVLSKKDE</sequence>
<name>A0A0A9CVZ5_ARUDO</name>